<dbReference type="Proteomes" id="UP001162992">
    <property type="component" value="Chromosome 10"/>
</dbReference>
<protein>
    <submittedName>
        <fullName evidence="1">Uncharacterized protein</fullName>
    </submittedName>
</protein>
<keyword evidence="2" id="KW-1185">Reference proteome</keyword>
<comment type="caution">
    <text evidence="1">The sequence shown here is derived from an EMBL/GenBank/DDBJ whole genome shotgun (WGS) entry which is preliminary data.</text>
</comment>
<accession>A0ACC2CJW3</accession>
<proteinExistence type="predicted"/>
<organism evidence="1 2">
    <name type="scientific">Diphasiastrum complanatum</name>
    <name type="common">Issler's clubmoss</name>
    <name type="synonym">Lycopodium complanatum</name>
    <dbReference type="NCBI Taxonomy" id="34168"/>
    <lineage>
        <taxon>Eukaryota</taxon>
        <taxon>Viridiplantae</taxon>
        <taxon>Streptophyta</taxon>
        <taxon>Embryophyta</taxon>
        <taxon>Tracheophyta</taxon>
        <taxon>Lycopodiopsida</taxon>
        <taxon>Lycopodiales</taxon>
        <taxon>Lycopodiaceae</taxon>
        <taxon>Lycopodioideae</taxon>
        <taxon>Diphasiastrum</taxon>
    </lineage>
</organism>
<evidence type="ECO:0000313" key="1">
    <source>
        <dbReference type="EMBL" id="KAJ7542284.1"/>
    </source>
</evidence>
<evidence type="ECO:0000313" key="2">
    <source>
        <dbReference type="Proteomes" id="UP001162992"/>
    </source>
</evidence>
<sequence>MESTSPTVKSERGDALWGKLPDALTENILARLPIPILAQSRLVCKNWNSIILSDALTELRSQNNPVETWFLISWKPQKSIVVYDPSSRHWHEMPAHSLIAGDSQILGTAGGLLFVVSYFKCSSGGTDSEGHWYYEDFQFTVCNPLTGSWRKISCNNSVLDIYIVGMTYNHQSNSYIILLCGSSARGKQYLATEVYESSTDCWTDGDDFILPESETHFEFVQREAVCVDGFFFCLLNDTVHAYDLQRGKWTPLPAKVPPTDAFISLLGCCSGLLMVTELAPLQLSPGDASLPFRIWELEQSTMKWVEKQMAPPSLSNTFFDPGWHEDYYVFGQGEWLCLWTLEEDFRAFAYDCSRKQWHQLPRSHLLEGLDWLDNLCGMPFEPSFKARV</sequence>
<dbReference type="EMBL" id="CM055101">
    <property type="protein sequence ID" value="KAJ7542284.1"/>
    <property type="molecule type" value="Genomic_DNA"/>
</dbReference>
<name>A0ACC2CJW3_DIPCM</name>
<reference evidence="2" key="1">
    <citation type="journal article" date="2024" name="Proc. Natl. Acad. Sci. U.S.A.">
        <title>Extraordinary preservation of gene collinearity over three hundred million years revealed in homosporous lycophytes.</title>
        <authorList>
            <person name="Li C."/>
            <person name="Wickell D."/>
            <person name="Kuo L.Y."/>
            <person name="Chen X."/>
            <person name="Nie B."/>
            <person name="Liao X."/>
            <person name="Peng D."/>
            <person name="Ji J."/>
            <person name="Jenkins J."/>
            <person name="Williams M."/>
            <person name="Shu S."/>
            <person name="Plott C."/>
            <person name="Barry K."/>
            <person name="Rajasekar S."/>
            <person name="Grimwood J."/>
            <person name="Han X."/>
            <person name="Sun S."/>
            <person name="Hou Z."/>
            <person name="He W."/>
            <person name="Dai G."/>
            <person name="Sun C."/>
            <person name="Schmutz J."/>
            <person name="Leebens-Mack J.H."/>
            <person name="Li F.W."/>
            <person name="Wang L."/>
        </authorList>
    </citation>
    <scope>NUCLEOTIDE SEQUENCE [LARGE SCALE GENOMIC DNA]</scope>
    <source>
        <strain evidence="2">cv. PW_Plant_1</strain>
    </source>
</reference>
<gene>
    <name evidence="1" type="ORF">O6H91_10G099600</name>
</gene>